<dbReference type="Gene3D" id="2.10.25.10">
    <property type="entry name" value="Laminin"/>
    <property type="match status" value="1"/>
</dbReference>
<dbReference type="PROSITE" id="PS50026">
    <property type="entry name" value="EGF_3"/>
    <property type="match status" value="1"/>
</dbReference>
<keyword evidence="6" id="KW-1185">Reference proteome</keyword>
<feature type="transmembrane region" description="Helical" evidence="3">
    <location>
        <begin position="7"/>
        <end position="23"/>
    </location>
</feature>
<evidence type="ECO:0000256" key="2">
    <source>
        <dbReference type="PROSITE-ProRule" id="PRU00076"/>
    </source>
</evidence>
<dbReference type="Proteomes" id="UP001344447">
    <property type="component" value="Unassembled WGS sequence"/>
</dbReference>
<gene>
    <name evidence="5" type="ORF">RB653_002961</name>
</gene>
<sequence>MNLKLKLPLLITIIIIIFFLNFNESKLLIENKNYRVNDNNVNYIITNDDNSFDFIQYITTGKVMVNIIENGVNSILKEFQCTEGTKTSYNVYFTCEITTTNLTNINSTFILTTKSTNNVVETNSFQINLFYFEDAIQNGYNFLINGKAFLTMNQSLLNFNNNINSKPFKIIKFTNTEIVINTDSTDIISKAMEYNIIYNNEKVAKISLSIEPSIISTQPSYLVNDGDNILINTLGLSNNVSDIEVSILRPDDQWISLNFSISNNNQIKLDNSTIYEYYGERLLRVHLISSNQYSNNYGIVGFAKPILSQISQNFTSLDVFVDCYYLNNTEYPTFLRGLVVTPVSPIGILPTRLIFQDLQFVRGYGYLQCNQSKSEVFKRFYQVMPDLSSWNSIPRKGGVFKFSGKYLLPLNENNERAYTLDLVIINQFTIACENITILKYWGNQEYNASCIVSNYSEPIVETIYITGYLTDSVSTIIKNPFKYLAPGVYNSTSTFFGTPSEVTIYGSSFCMNPNVTIGGKDCPVRLSDYQNDRIYCSFESDIEGLTITHTINVTCGNEIGLGDVFLYATDECLISRNTTGIVCSGNGICDNSIRKCICNDNYFGLDCSIKNNGSIVPPIIDNTTSIIDIDNSKFEIGLVQIRETEFIGETQTKVYNLTGGIWNLESVNQMKTNYIFNTTLENQATIKVYLTINSDSKLSKQYNFYGDNITILPNSVKYQIEITNWTFDNSLNSVQLIFQSKLSIYQCNDSETLVGNKTIQMYGDSIRSMELTLTNGQTLIGTFSSRMKLDDRVIKSSIKILDEQQSIGIPKISDTKSNTSSLENIKTSTQIVYTAVSINYFRQIAIVDPSFGVLIQSDLSSGGGGDILDECGKVIGKKKENLANWKIALIVVFSVVGISLIVIGVIVFKTRNRNSVVVNGVKLKMNKEN</sequence>
<reference evidence="5 6" key="1">
    <citation type="submission" date="2023-11" db="EMBL/GenBank/DDBJ databases">
        <title>Dfirmibasis_genome.</title>
        <authorList>
            <person name="Edelbroek B."/>
            <person name="Kjellin J."/>
            <person name="Jerlstrom-Hultqvist J."/>
            <person name="Soderbom F."/>
        </authorList>
    </citation>
    <scope>NUCLEOTIDE SEQUENCE [LARGE SCALE GENOMIC DNA]</scope>
    <source>
        <strain evidence="5 6">TNS-C-14</strain>
    </source>
</reference>
<name>A0AAN7YQI1_9MYCE</name>
<comment type="caution">
    <text evidence="5">The sequence shown here is derived from an EMBL/GenBank/DDBJ whole genome shotgun (WGS) entry which is preliminary data.</text>
</comment>
<dbReference type="EMBL" id="JAVFKY010000004">
    <property type="protein sequence ID" value="KAK5578011.1"/>
    <property type="molecule type" value="Genomic_DNA"/>
</dbReference>
<dbReference type="PANTHER" id="PTHR31378:SF5">
    <property type="entry name" value="EGF-LIKE DOMAIN-CONTAINING PROTEIN"/>
    <property type="match status" value="1"/>
</dbReference>
<keyword evidence="2" id="KW-0245">EGF-like domain</keyword>
<evidence type="ECO:0000256" key="3">
    <source>
        <dbReference type="SAM" id="Phobius"/>
    </source>
</evidence>
<organism evidence="5 6">
    <name type="scientific">Dictyostelium firmibasis</name>
    <dbReference type="NCBI Taxonomy" id="79012"/>
    <lineage>
        <taxon>Eukaryota</taxon>
        <taxon>Amoebozoa</taxon>
        <taxon>Evosea</taxon>
        <taxon>Eumycetozoa</taxon>
        <taxon>Dictyostelia</taxon>
        <taxon>Dictyosteliales</taxon>
        <taxon>Dictyosteliaceae</taxon>
        <taxon>Dictyostelium</taxon>
    </lineage>
</organism>
<dbReference type="Pfam" id="PF07974">
    <property type="entry name" value="EGF_2"/>
    <property type="match status" value="1"/>
</dbReference>
<evidence type="ECO:0000313" key="6">
    <source>
        <dbReference type="Proteomes" id="UP001344447"/>
    </source>
</evidence>
<dbReference type="InterPro" id="IPR000742">
    <property type="entry name" value="EGF"/>
</dbReference>
<keyword evidence="1 2" id="KW-1015">Disulfide bond</keyword>
<proteinExistence type="predicted"/>
<dbReference type="PROSITE" id="PS00022">
    <property type="entry name" value="EGF_1"/>
    <property type="match status" value="1"/>
</dbReference>
<keyword evidence="3" id="KW-0812">Transmembrane</keyword>
<dbReference type="InterPro" id="IPR013111">
    <property type="entry name" value="EGF_extracell"/>
</dbReference>
<feature type="disulfide bond" evidence="2">
    <location>
        <begin position="598"/>
        <end position="607"/>
    </location>
</feature>
<evidence type="ECO:0000256" key="1">
    <source>
        <dbReference type="ARBA" id="ARBA00023157"/>
    </source>
</evidence>
<keyword evidence="3" id="KW-1133">Transmembrane helix</keyword>
<dbReference type="PANTHER" id="PTHR31378">
    <property type="entry name" value="EGF-LIKE DOMAIN-CONTAINING PROTEIN-RELATED-RELATED"/>
    <property type="match status" value="1"/>
</dbReference>
<dbReference type="AlphaFoldDB" id="A0AAN7YQI1"/>
<feature type="domain" description="EGF-like" evidence="4">
    <location>
        <begin position="568"/>
        <end position="608"/>
    </location>
</feature>
<protein>
    <recommendedName>
        <fullName evidence="4">EGF-like domain-containing protein</fullName>
    </recommendedName>
</protein>
<accession>A0AAN7YQI1</accession>
<feature type="transmembrane region" description="Helical" evidence="3">
    <location>
        <begin position="887"/>
        <end position="908"/>
    </location>
</feature>
<evidence type="ECO:0000259" key="4">
    <source>
        <dbReference type="PROSITE" id="PS50026"/>
    </source>
</evidence>
<keyword evidence="3" id="KW-0472">Membrane</keyword>
<comment type="caution">
    <text evidence="2">Lacks conserved residue(s) required for the propagation of feature annotation.</text>
</comment>
<evidence type="ECO:0000313" key="5">
    <source>
        <dbReference type="EMBL" id="KAK5578011.1"/>
    </source>
</evidence>